<reference evidence="8 9" key="1">
    <citation type="submission" date="2022-12" db="EMBL/GenBank/DDBJ databases">
        <title>Metagenome assembled genome from gulf of manar.</title>
        <authorList>
            <person name="Kohli P."/>
            <person name="Pk S."/>
            <person name="Venkata Ramana C."/>
            <person name="Sasikala C."/>
        </authorList>
    </citation>
    <scope>NUCLEOTIDE SEQUENCE [LARGE SCALE GENOMIC DNA]</scope>
    <source>
        <strain evidence="8">JB008</strain>
    </source>
</reference>
<evidence type="ECO:0000256" key="5">
    <source>
        <dbReference type="ARBA" id="ARBA00023136"/>
    </source>
</evidence>
<dbReference type="Proteomes" id="UP001221217">
    <property type="component" value="Unassembled WGS sequence"/>
</dbReference>
<accession>A0AAJ1MKF7</accession>
<dbReference type="PANTHER" id="PTHR30477">
    <property type="entry name" value="ABC-TRANSPORTER METAL-BINDING PROTEIN"/>
    <property type="match status" value="1"/>
</dbReference>
<dbReference type="GO" id="GO:0055085">
    <property type="term" value="P:transmembrane transport"/>
    <property type="evidence" value="ECO:0007669"/>
    <property type="project" value="InterPro"/>
</dbReference>
<evidence type="ECO:0000256" key="4">
    <source>
        <dbReference type="ARBA" id="ARBA00022989"/>
    </source>
</evidence>
<dbReference type="PANTHER" id="PTHR30477:SF0">
    <property type="entry name" value="METAL TRANSPORT SYSTEM MEMBRANE PROTEIN TM_0125-RELATED"/>
    <property type="match status" value="1"/>
</dbReference>
<evidence type="ECO:0000256" key="7">
    <source>
        <dbReference type="SAM" id="Phobius"/>
    </source>
</evidence>
<protein>
    <submittedName>
        <fullName evidence="8">Iron chelate uptake ABC transporter family permease subunit</fullName>
    </submittedName>
</protein>
<proteinExistence type="inferred from homology"/>
<feature type="transmembrane region" description="Helical" evidence="7">
    <location>
        <begin position="162"/>
        <end position="185"/>
    </location>
</feature>
<dbReference type="SUPFAM" id="SSF81345">
    <property type="entry name" value="ABC transporter involved in vitamin B12 uptake, BtuC"/>
    <property type="match status" value="1"/>
</dbReference>
<feature type="transmembrane region" description="Helical" evidence="7">
    <location>
        <begin position="12"/>
        <end position="32"/>
    </location>
</feature>
<feature type="transmembrane region" description="Helical" evidence="7">
    <location>
        <begin position="246"/>
        <end position="264"/>
    </location>
</feature>
<evidence type="ECO:0000256" key="1">
    <source>
        <dbReference type="ARBA" id="ARBA00004141"/>
    </source>
</evidence>
<evidence type="ECO:0000313" key="8">
    <source>
        <dbReference type="EMBL" id="MDC7226771.1"/>
    </source>
</evidence>
<dbReference type="EMBL" id="JAQQAL010000017">
    <property type="protein sequence ID" value="MDC7226771.1"/>
    <property type="molecule type" value="Genomic_DNA"/>
</dbReference>
<dbReference type="InterPro" id="IPR001626">
    <property type="entry name" value="ABC_TroCD"/>
</dbReference>
<dbReference type="GO" id="GO:0043190">
    <property type="term" value="C:ATP-binding cassette (ABC) transporter complex"/>
    <property type="evidence" value="ECO:0007669"/>
    <property type="project" value="InterPro"/>
</dbReference>
<gene>
    <name evidence="8" type="ORF">PQJ61_08395</name>
</gene>
<evidence type="ECO:0000256" key="6">
    <source>
        <dbReference type="RuleBase" id="RU003943"/>
    </source>
</evidence>
<dbReference type="AlphaFoldDB" id="A0AAJ1MKF7"/>
<keyword evidence="5 7" id="KW-0472">Membrane</keyword>
<evidence type="ECO:0000313" key="9">
    <source>
        <dbReference type="Proteomes" id="UP001221217"/>
    </source>
</evidence>
<evidence type="ECO:0000256" key="2">
    <source>
        <dbReference type="ARBA" id="ARBA00008034"/>
    </source>
</evidence>
<feature type="transmembrane region" description="Helical" evidence="7">
    <location>
        <begin position="219"/>
        <end position="240"/>
    </location>
</feature>
<comment type="similarity">
    <text evidence="2 6">Belongs to the ABC-3 integral membrane protein family.</text>
</comment>
<keyword evidence="3 6" id="KW-0812">Transmembrane</keyword>
<dbReference type="InterPro" id="IPR037294">
    <property type="entry name" value="ABC_BtuC-like"/>
</dbReference>
<name>A0AAJ1MKF7_9SPIO</name>
<sequence>MFDLLTYPPVMRGLVLLLISGFTFPLGGVFILRMNILPIRYLLMHGVLLGGALGLAFGLNLSVTSFVVNLLLIVILNQSSRILKSDYGHLSMFFMVATIAAASVITARFHVPAKDTLTLLWGSLYASDTGSIISAAAIGGGIVLFALIFFRYLTAVFYDRDVAASLGINVNVFELIVMLITSLVVASAMQLMGALLLDAQLILPVVIAGLLATGLKQTMVLSCVLGGAFSIAGFFISLFFDIPVSAGVAIPAAVMFIITIFVRNTKGLKHEYIKE</sequence>
<keyword evidence="4 7" id="KW-1133">Transmembrane helix</keyword>
<feature type="transmembrane region" description="Helical" evidence="7">
    <location>
        <begin position="92"/>
        <end position="111"/>
    </location>
</feature>
<dbReference type="Gene3D" id="1.10.3470.10">
    <property type="entry name" value="ABC transporter involved in vitamin B12 uptake, BtuC"/>
    <property type="match status" value="1"/>
</dbReference>
<organism evidence="8 9">
    <name type="scientific">Candidatus Thalassospirochaeta sargassi</name>
    <dbReference type="NCBI Taxonomy" id="3119039"/>
    <lineage>
        <taxon>Bacteria</taxon>
        <taxon>Pseudomonadati</taxon>
        <taxon>Spirochaetota</taxon>
        <taxon>Spirochaetia</taxon>
        <taxon>Spirochaetales</taxon>
        <taxon>Spirochaetaceae</taxon>
        <taxon>Candidatus Thalassospirochaeta</taxon>
    </lineage>
</organism>
<feature type="transmembrane region" description="Helical" evidence="7">
    <location>
        <begin position="63"/>
        <end position="80"/>
    </location>
</feature>
<feature type="transmembrane region" description="Helical" evidence="7">
    <location>
        <begin position="191"/>
        <end position="212"/>
    </location>
</feature>
<comment type="caution">
    <text evidence="8">The sequence shown here is derived from an EMBL/GenBank/DDBJ whole genome shotgun (WGS) entry which is preliminary data.</text>
</comment>
<comment type="subcellular location">
    <subcellularLocation>
        <location evidence="6">Cell membrane</location>
        <topology evidence="6">Multi-pass membrane protein</topology>
    </subcellularLocation>
    <subcellularLocation>
        <location evidence="1">Membrane</location>
        <topology evidence="1">Multi-pass membrane protein</topology>
    </subcellularLocation>
</comment>
<keyword evidence="6" id="KW-0813">Transport</keyword>
<feature type="transmembrane region" description="Helical" evidence="7">
    <location>
        <begin position="131"/>
        <end position="150"/>
    </location>
</feature>
<dbReference type="Pfam" id="PF00950">
    <property type="entry name" value="ABC-3"/>
    <property type="match status" value="1"/>
</dbReference>
<evidence type="ECO:0000256" key="3">
    <source>
        <dbReference type="ARBA" id="ARBA00022692"/>
    </source>
</evidence>